<name>A0A848EGC7_9PROT</name>
<keyword evidence="2" id="KW-1185">Reference proteome</keyword>
<dbReference type="Proteomes" id="UP000548582">
    <property type="component" value="Unassembled WGS sequence"/>
</dbReference>
<proteinExistence type="predicted"/>
<dbReference type="AlphaFoldDB" id="A0A848EGC7"/>
<accession>A0A848EGC7</accession>
<evidence type="ECO:0000313" key="2">
    <source>
        <dbReference type="Proteomes" id="UP000548582"/>
    </source>
</evidence>
<protein>
    <submittedName>
        <fullName evidence="1">Uncharacterized protein</fullName>
    </submittedName>
</protein>
<organism evidence="1 2">
    <name type="scientific">Neoroseomonas marina</name>
    <dbReference type="NCBI Taxonomy" id="1232220"/>
    <lineage>
        <taxon>Bacteria</taxon>
        <taxon>Pseudomonadati</taxon>
        <taxon>Pseudomonadota</taxon>
        <taxon>Alphaproteobacteria</taxon>
        <taxon>Acetobacterales</taxon>
        <taxon>Acetobacteraceae</taxon>
        <taxon>Neoroseomonas</taxon>
    </lineage>
</organism>
<comment type="caution">
    <text evidence="1">The sequence shown here is derived from an EMBL/GenBank/DDBJ whole genome shotgun (WGS) entry which is preliminary data.</text>
</comment>
<evidence type="ECO:0000313" key="1">
    <source>
        <dbReference type="EMBL" id="NMJ43704.1"/>
    </source>
</evidence>
<reference evidence="1 2" key="1">
    <citation type="submission" date="2020-03" db="EMBL/GenBank/DDBJ databases">
        <authorList>
            <person name="Sun Q."/>
        </authorList>
    </citation>
    <scope>NUCLEOTIDE SEQUENCE [LARGE SCALE GENOMIC DNA]</scope>
    <source>
        <strain evidence="1 2">JC162</strain>
    </source>
</reference>
<sequence>MELSGASTRMGRKEFEMQDMTGKGQARLLLRQFGLSGAAAPRAARTTPVVRTPGTIPHDKATPMAAWVDKDAIKNEFGLYHEWRFQLPQKTGANEHAKALLTWLRAPAGLQADLKLPPPTGGASYVTAGGQGGDFVSNEALMAHFFQTQATTVPCFYLGTFIAAFVADAIEFRSLFVFASGNTPQACMDSWTAGLATLPQSNPYKAVLKTFWSMIAAAAPQLSWMMLGQTLADANFTDDVLKAPANPIAAL</sequence>
<gene>
    <name evidence="1" type="ORF">GWK16_20825</name>
</gene>
<dbReference type="RefSeq" id="WP_170055902.1">
    <property type="nucleotide sequence ID" value="NZ_JABBKX010000009.1"/>
</dbReference>
<dbReference type="EMBL" id="JABBKX010000009">
    <property type="protein sequence ID" value="NMJ43704.1"/>
    <property type="molecule type" value="Genomic_DNA"/>
</dbReference>